<dbReference type="InterPro" id="IPR000834">
    <property type="entry name" value="Peptidase_M14"/>
</dbReference>
<dbReference type="GO" id="GO:0004181">
    <property type="term" value="F:metallocarboxypeptidase activity"/>
    <property type="evidence" value="ECO:0007669"/>
    <property type="project" value="InterPro"/>
</dbReference>
<gene>
    <name evidence="4" type="ORF">SAMN05421507_111162</name>
</gene>
<evidence type="ECO:0000313" key="5">
    <source>
        <dbReference type="Proteomes" id="UP000199691"/>
    </source>
</evidence>
<sequence length="391" mass="42023">MRGLLIALLTAVSSLVALPAAQAAPQPRTGFELTGEWTTEAGEQAYLRATGLPVSEIGTTAQGRPIQLVRVGSRTARTVVLFICSQHGDEPAGREACLIRMRSLPRTSSVTYLFVPNANPDGRAADTRGNSDGIDVNRDHLLLRTAEARAMASVIRDWKPDVIHDLHEFGPSAPYYVKDVLWLWPRNLNVADGVHDLSETLSRSYVRPSVEAAGRTSGVYGIHVDPVTGEPVRQVAGDGQERILRNTGGLKHGMGLLVETNADNTPAFRVESHLKALDGTQSFVAGNGSAIEAANAASRAVRTGPVYFGGADNQPPAPEDVVSPQPCGYVLTAAEFLTVRDRLALHGVTSQYLRGGDRIVPVRQEARPIIPLLLDPRADEPLFKARVVAQC</sequence>
<dbReference type="Pfam" id="PF00246">
    <property type="entry name" value="Peptidase_M14"/>
    <property type="match status" value="1"/>
</dbReference>
<dbReference type="GO" id="GO:0006508">
    <property type="term" value="P:proteolysis"/>
    <property type="evidence" value="ECO:0007669"/>
    <property type="project" value="InterPro"/>
</dbReference>
<evidence type="ECO:0000313" key="4">
    <source>
        <dbReference type="EMBL" id="SDP62132.1"/>
    </source>
</evidence>
<dbReference type="STRING" id="641025.SAMN05421507_111162"/>
<keyword evidence="4" id="KW-0645">Protease</keyword>
<accession>A0A1H0U756</accession>
<feature type="signal peptide" evidence="2">
    <location>
        <begin position="1"/>
        <end position="23"/>
    </location>
</feature>
<keyword evidence="2" id="KW-0732">Signal</keyword>
<feature type="chain" id="PRO_5011586706" evidence="2">
    <location>
        <begin position="24"/>
        <end position="391"/>
    </location>
</feature>
<keyword evidence="4" id="KW-0378">Hydrolase</keyword>
<dbReference type="OrthoDB" id="9758209at2"/>
<keyword evidence="5" id="KW-1185">Reference proteome</keyword>
<dbReference type="GO" id="GO:0008270">
    <property type="term" value="F:zinc ion binding"/>
    <property type="evidence" value="ECO:0007669"/>
    <property type="project" value="InterPro"/>
</dbReference>
<dbReference type="PROSITE" id="PS52035">
    <property type="entry name" value="PEPTIDASE_M14"/>
    <property type="match status" value="1"/>
</dbReference>
<evidence type="ECO:0000256" key="1">
    <source>
        <dbReference type="PROSITE-ProRule" id="PRU01379"/>
    </source>
</evidence>
<evidence type="ECO:0000259" key="3">
    <source>
        <dbReference type="PROSITE" id="PS52035"/>
    </source>
</evidence>
<feature type="active site" description="Proton donor/acceptor" evidence="1">
    <location>
        <position position="259"/>
    </location>
</feature>
<evidence type="ECO:0000256" key="2">
    <source>
        <dbReference type="SAM" id="SignalP"/>
    </source>
</evidence>
<name>A0A1H0U756_9PSEU</name>
<dbReference type="SUPFAM" id="SSF53187">
    <property type="entry name" value="Zn-dependent exopeptidases"/>
    <property type="match status" value="1"/>
</dbReference>
<protein>
    <submittedName>
        <fullName evidence="4">Zinc carboxypeptidase</fullName>
    </submittedName>
</protein>
<dbReference type="Proteomes" id="UP000199691">
    <property type="component" value="Unassembled WGS sequence"/>
</dbReference>
<reference evidence="5" key="1">
    <citation type="submission" date="2016-10" db="EMBL/GenBank/DDBJ databases">
        <authorList>
            <person name="Varghese N."/>
            <person name="Submissions S."/>
        </authorList>
    </citation>
    <scope>NUCLEOTIDE SEQUENCE [LARGE SCALE GENOMIC DNA]</scope>
    <source>
        <strain evidence="5">CGMCC 4.6609</strain>
    </source>
</reference>
<feature type="domain" description="Peptidase M14" evidence="3">
    <location>
        <begin position="26"/>
        <end position="284"/>
    </location>
</feature>
<proteinExistence type="inferred from homology"/>
<keyword evidence="4" id="KW-0121">Carboxypeptidase</keyword>
<dbReference type="Gene3D" id="3.40.630.10">
    <property type="entry name" value="Zn peptidases"/>
    <property type="match status" value="1"/>
</dbReference>
<dbReference type="RefSeq" id="WP_090100653.1">
    <property type="nucleotide sequence ID" value="NZ_FNIX01000011.1"/>
</dbReference>
<dbReference type="EMBL" id="FNIX01000011">
    <property type="protein sequence ID" value="SDP62132.1"/>
    <property type="molecule type" value="Genomic_DNA"/>
</dbReference>
<comment type="similarity">
    <text evidence="1">Belongs to the peptidase M14 family.</text>
</comment>
<dbReference type="AlphaFoldDB" id="A0A1H0U756"/>
<organism evidence="4 5">
    <name type="scientific">Lentzea jiangxiensis</name>
    <dbReference type="NCBI Taxonomy" id="641025"/>
    <lineage>
        <taxon>Bacteria</taxon>
        <taxon>Bacillati</taxon>
        <taxon>Actinomycetota</taxon>
        <taxon>Actinomycetes</taxon>
        <taxon>Pseudonocardiales</taxon>
        <taxon>Pseudonocardiaceae</taxon>
        <taxon>Lentzea</taxon>
    </lineage>
</organism>